<dbReference type="AlphaFoldDB" id="A0A8J3ACS6"/>
<dbReference type="EMBL" id="BMHB01000001">
    <property type="protein sequence ID" value="GGI11492.1"/>
    <property type="molecule type" value="Genomic_DNA"/>
</dbReference>
<evidence type="ECO:0000313" key="2">
    <source>
        <dbReference type="Proteomes" id="UP000626244"/>
    </source>
</evidence>
<protein>
    <submittedName>
        <fullName evidence="1">Uncharacterized protein</fullName>
    </submittedName>
</protein>
<dbReference type="Proteomes" id="UP000626244">
    <property type="component" value="Unassembled WGS sequence"/>
</dbReference>
<gene>
    <name evidence="1" type="ORF">GCM10007380_08110</name>
</gene>
<name>A0A8J3ACS6_9BACI</name>
<keyword evidence="2" id="KW-1185">Reference proteome</keyword>
<comment type="caution">
    <text evidence="1">The sequence shown here is derived from an EMBL/GenBank/DDBJ whole genome shotgun (WGS) entry which is preliminary data.</text>
</comment>
<proteinExistence type="predicted"/>
<dbReference type="OrthoDB" id="5879561at2"/>
<reference evidence="2" key="1">
    <citation type="journal article" date="2019" name="Int. J. Syst. Evol. Microbiol.">
        <title>The Global Catalogue of Microorganisms (GCM) 10K type strain sequencing project: providing services to taxonomists for standard genome sequencing and annotation.</title>
        <authorList>
            <consortium name="The Broad Institute Genomics Platform"/>
            <consortium name="The Broad Institute Genome Sequencing Center for Infectious Disease"/>
            <person name="Wu L."/>
            <person name="Ma J."/>
        </authorList>
    </citation>
    <scope>NUCLEOTIDE SEQUENCE [LARGE SCALE GENOMIC DNA]</scope>
    <source>
        <strain evidence="2">CGMCC 1.14993</strain>
    </source>
</reference>
<evidence type="ECO:0000313" key="1">
    <source>
        <dbReference type="EMBL" id="GGI11492.1"/>
    </source>
</evidence>
<organism evidence="1 2">
    <name type="scientific">Gottfriedia solisilvae</name>
    <dbReference type="NCBI Taxonomy" id="1516104"/>
    <lineage>
        <taxon>Bacteria</taxon>
        <taxon>Bacillati</taxon>
        <taxon>Bacillota</taxon>
        <taxon>Bacilli</taxon>
        <taxon>Bacillales</taxon>
        <taxon>Bacillaceae</taxon>
        <taxon>Gottfriedia</taxon>
    </lineage>
</organism>
<sequence>MKDVEVSISEEFSDWHPDLVLPNFYRLVPKGKVTLEGNLYSTWTGDDFSVS</sequence>
<dbReference type="RefSeq" id="WP_158093196.1">
    <property type="nucleotide sequence ID" value="NZ_BMHB01000001.1"/>
</dbReference>
<accession>A0A8J3ACS6</accession>